<accession>A0A0B2UZI6</accession>
<feature type="compositionally biased region" description="Polar residues" evidence="1">
    <location>
        <begin position="27"/>
        <end position="36"/>
    </location>
</feature>
<feature type="region of interest" description="Disordered" evidence="1">
    <location>
        <begin position="1"/>
        <end position="43"/>
    </location>
</feature>
<dbReference type="OrthoDB" id="5871534at2759"/>
<evidence type="ECO:0000313" key="5">
    <source>
        <dbReference type="Proteomes" id="UP000031036"/>
    </source>
</evidence>
<dbReference type="EMBL" id="JPKZ01002891">
    <property type="protein sequence ID" value="KHN74624.1"/>
    <property type="molecule type" value="Genomic_DNA"/>
</dbReference>
<feature type="compositionally biased region" description="Basic and acidic residues" evidence="1">
    <location>
        <begin position="1"/>
        <end position="21"/>
    </location>
</feature>
<evidence type="ECO:0000259" key="2">
    <source>
        <dbReference type="Pfam" id="PF24359"/>
    </source>
</evidence>
<dbReference type="InterPro" id="IPR055937">
    <property type="entry name" value="DUF7515"/>
</dbReference>
<reference evidence="4 5" key="1">
    <citation type="submission" date="2014-11" db="EMBL/GenBank/DDBJ databases">
        <title>Genetic blueprint of the zoonotic pathogen Toxocara canis.</title>
        <authorList>
            <person name="Zhu X.-Q."/>
            <person name="Korhonen P.K."/>
            <person name="Cai H."/>
            <person name="Young N.D."/>
            <person name="Nejsum P."/>
            <person name="von Samson-Himmelstjerna G."/>
            <person name="Boag P.R."/>
            <person name="Tan P."/>
            <person name="Li Q."/>
            <person name="Min J."/>
            <person name="Yang Y."/>
            <person name="Wang X."/>
            <person name="Fang X."/>
            <person name="Hall R.S."/>
            <person name="Hofmann A."/>
            <person name="Sternberg P.W."/>
            <person name="Jex A.R."/>
            <person name="Gasser R.B."/>
        </authorList>
    </citation>
    <scope>NUCLEOTIDE SEQUENCE [LARGE SCALE GENOMIC DNA]</scope>
    <source>
        <strain evidence="4">PN_DK_2014</strain>
    </source>
</reference>
<comment type="caution">
    <text evidence="4">The sequence shown here is derived from an EMBL/GenBank/DDBJ whole genome shotgun (WGS) entry which is preliminary data.</text>
</comment>
<evidence type="ECO:0000313" key="4">
    <source>
        <dbReference type="EMBL" id="KHN74624.1"/>
    </source>
</evidence>
<protein>
    <submittedName>
        <fullName evidence="4">Uncharacterized protein</fullName>
    </submittedName>
</protein>
<keyword evidence="5" id="KW-1185">Reference proteome</keyword>
<name>A0A0B2UZI6_TOXCA</name>
<feature type="domain" description="DUF7515" evidence="2">
    <location>
        <begin position="182"/>
        <end position="263"/>
    </location>
</feature>
<dbReference type="Proteomes" id="UP000031036">
    <property type="component" value="Unassembled WGS sequence"/>
</dbReference>
<dbReference type="Pfam" id="PF24360">
    <property type="entry name" value="DUF7516"/>
    <property type="match status" value="1"/>
</dbReference>
<dbReference type="Pfam" id="PF24359">
    <property type="entry name" value="DUF7515"/>
    <property type="match status" value="1"/>
</dbReference>
<evidence type="ECO:0000259" key="3">
    <source>
        <dbReference type="Pfam" id="PF24360"/>
    </source>
</evidence>
<organism evidence="4 5">
    <name type="scientific">Toxocara canis</name>
    <name type="common">Canine roundworm</name>
    <dbReference type="NCBI Taxonomy" id="6265"/>
    <lineage>
        <taxon>Eukaryota</taxon>
        <taxon>Metazoa</taxon>
        <taxon>Ecdysozoa</taxon>
        <taxon>Nematoda</taxon>
        <taxon>Chromadorea</taxon>
        <taxon>Rhabditida</taxon>
        <taxon>Spirurina</taxon>
        <taxon>Ascaridomorpha</taxon>
        <taxon>Ascaridoidea</taxon>
        <taxon>Toxocaridae</taxon>
        <taxon>Toxocara</taxon>
    </lineage>
</organism>
<dbReference type="AlphaFoldDB" id="A0A0B2UZI6"/>
<gene>
    <name evidence="4" type="ORF">Tcan_07046</name>
</gene>
<evidence type="ECO:0000256" key="1">
    <source>
        <dbReference type="SAM" id="MobiDB-lite"/>
    </source>
</evidence>
<proteinExistence type="predicted"/>
<feature type="domain" description="DUF7516" evidence="3">
    <location>
        <begin position="301"/>
        <end position="379"/>
    </location>
</feature>
<sequence>MFSKSMDEKRQDHGKDMHESAAEIQNEENGAQSVSASDHESNASTGGFLLNRLMTGLLNRTMGWRAASSDVSDSISENVNNETMYFDSLSNSDPNIDAIRLDEPQETNDNLDGREKLNHNLSKHNSEGEREMGPNLEEVPESEPEMLIMAGGEMVSTDAYSDTESSPLPSDYVEQFQRYGGMKEFALLVASTLASVPEGCEAKRMRALIANDWSIDAEMVANRFDFETFAQFLESEFMRAYVEEKAIVNDSVLYTVKVAPQIEHITQTVADEKLSKEQLALKRKYQRLLELRKPENQEAFIEGKRRILKILFDLNAFDEAVAYSRVQNEYMKKYEVCLNAEELSRLFRNKSALKNIRHAFYKEIDVIEQNPLIIKLKANVKLPDELSEEDKRQAVGIKDVEIPSFIDDSFQPATQQRVGFAAAQYSDIKKQTNMRRQVSF</sequence>
<dbReference type="InterPro" id="IPR055938">
    <property type="entry name" value="DUF7516"/>
</dbReference>